<evidence type="ECO:0000313" key="2">
    <source>
        <dbReference type="Proteomes" id="UP001055879"/>
    </source>
</evidence>
<proteinExistence type="predicted"/>
<dbReference type="Proteomes" id="UP001055879">
    <property type="component" value="Linkage Group LG03"/>
</dbReference>
<evidence type="ECO:0000313" key="1">
    <source>
        <dbReference type="EMBL" id="KAI3748866.1"/>
    </source>
</evidence>
<reference evidence="2" key="1">
    <citation type="journal article" date="2022" name="Mol. Ecol. Resour.">
        <title>The genomes of chicory, endive, great burdock and yacon provide insights into Asteraceae palaeo-polyploidization history and plant inulin production.</title>
        <authorList>
            <person name="Fan W."/>
            <person name="Wang S."/>
            <person name="Wang H."/>
            <person name="Wang A."/>
            <person name="Jiang F."/>
            <person name="Liu H."/>
            <person name="Zhao H."/>
            <person name="Xu D."/>
            <person name="Zhang Y."/>
        </authorList>
    </citation>
    <scope>NUCLEOTIDE SEQUENCE [LARGE SCALE GENOMIC DNA]</scope>
    <source>
        <strain evidence="2">cv. Niubang</strain>
    </source>
</reference>
<sequence>MDGLYINKQKKNGNNLSTERPSGFTLSVSHTPLRLDLSFSFGFEVSASQTTITYFPHYISRDLSFTRDYRRLCLSGGLKFISRRFNRLEYIVDQNYI</sequence>
<keyword evidence="2" id="KW-1185">Reference proteome</keyword>
<dbReference type="EMBL" id="CM042049">
    <property type="protein sequence ID" value="KAI3748866.1"/>
    <property type="molecule type" value="Genomic_DNA"/>
</dbReference>
<protein>
    <submittedName>
        <fullName evidence="1">Uncharacterized protein</fullName>
    </submittedName>
</protein>
<gene>
    <name evidence="1" type="ORF">L6452_12265</name>
</gene>
<name>A0ACB9DR05_ARCLA</name>
<organism evidence="1 2">
    <name type="scientific">Arctium lappa</name>
    <name type="common">Greater burdock</name>
    <name type="synonym">Lappa major</name>
    <dbReference type="NCBI Taxonomy" id="4217"/>
    <lineage>
        <taxon>Eukaryota</taxon>
        <taxon>Viridiplantae</taxon>
        <taxon>Streptophyta</taxon>
        <taxon>Embryophyta</taxon>
        <taxon>Tracheophyta</taxon>
        <taxon>Spermatophyta</taxon>
        <taxon>Magnoliopsida</taxon>
        <taxon>eudicotyledons</taxon>
        <taxon>Gunneridae</taxon>
        <taxon>Pentapetalae</taxon>
        <taxon>asterids</taxon>
        <taxon>campanulids</taxon>
        <taxon>Asterales</taxon>
        <taxon>Asteraceae</taxon>
        <taxon>Carduoideae</taxon>
        <taxon>Cardueae</taxon>
        <taxon>Arctiinae</taxon>
        <taxon>Arctium</taxon>
    </lineage>
</organism>
<reference evidence="1 2" key="2">
    <citation type="journal article" date="2022" name="Mol. Ecol. Resour.">
        <title>The genomes of chicory, endive, great burdock and yacon provide insights into Asteraceae paleo-polyploidization history and plant inulin production.</title>
        <authorList>
            <person name="Fan W."/>
            <person name="Wang S."/>
            <person name="Wang H."/>
            <person name="Wang A."/>
            <person name="Jiang F."/>
            <person name="Liu H."/>
            <person name="Zhao H."/>
            <person name="Xu D."/>
            <person name="Zhang Y."/>
        </authorList>
    </citation>
    <scope>NUCLEOTIDE SEQUENCE [LARGE SCALE GENOMIC DNA]</scope>
    <source>
        <strain evidence="2">cv. Niubang</strain>
    </source>
</reference>
<accession>A0ACB9DR05</accession>
<comment type="caution">
    <text evidence="1">The sequence shown here is derived from an EMBL/GenBank/DDBJ whole genome shotgun (WGS) entry which is preliminary data.</text>
</comment>